<accession>A0ACD5XUV7</accession>
<evidence type="ECO:0000313" key="1">
    <source>
        <dbReference type="EnsemblPlants" id="AVESA.00010b.r2.5AG0856050.1.CDS"/>
    </source>
</evidence>
<name>A0ACD5XUV7_AVESA</name>
<dbReference type="Proteomes" id="UP001732700">
    <property type="component" value="Chromosome 5A"/>
</dbReference>
<sequence length="295" mass="31870">MAATSASRLDLPPAAPPFDVSVAYARGQLYSTKARHLTLPPSCLLPPPPLPAACGGPLAPVGCAYSGGTPPAFPPFPWSPPPPLPATRCGIAEIDESPKAEAEDNFSPRSVLTPWRRATPTPASPPPLPLVVGGKRAFDPTSDKTSLMICNIPNSFVKRRFMAILDQHCAQENNNPEWRAVGFVRSEYDFLYLPIDFRTKYNKGYAFVNMTTATAARRLHAFLHGHSWAAIGSGKVCEVVHADIQGVDALSGHFSGSRFPCGGNKEFLPVRFGPPRDGHRKSVERVIGRAVARPR</sequence>
<proteinExistence type="predicted"/>
<reference evidence="1" key="1">
    <citation type="submission" date="2021-05" db="EMBL/GenBank/DDBJ databases">
        <authorList>
            <person name="Scholz U."/>
            <person name="Mascher M."/>
            <person name="Fiebig A."/>
        </authorList>
    </citation>
    <scope>NUCLEOTIDE SEQUENCE [LARGE SCALE GENOMIC DNA]</scope>
</reference>
<keyword evidence="2" id="KW-1185">Reference proteome</keyword>
<evidence type="ECO:0000313" key="2">
    <source>
        <dbReference type="Proteomes" id="UP001732700"/>
    </source>
</evidence>
<dbReference type="EnsemblPlants" id="AVESA.00010b.r2.5AG0856050.1">
    <property type="protein sequence ID" value="AVESA.00010b.r2.5AG0856050.1.CDS"/>
    <property type="gene ID" value="AVESA.00010b.r2.5AG0856050"/>
</dbReference>
<reference evidence="1" key="2">
    <citation type="submission" date="2025-09" db="UniProtKB">
        <authorList>
            <consortium name="EnsemblPlants"/>
        </authorList>
    </citation>
    <scope>IDENTIFICATION</scope>
</reference>
<organism evidence="1 2">
    <name type="scientific">Avena sativa</name>
    <name type="common">Oat</name>
    <dbReference type="NCBI Taxonomy" id="4498"/>
    <lineage>
        <taxon>Eukaryota</taxon>
        <taxon>Viridiplantae</taxon>
        <taxon>Streptophyta</taxon>
        <taxon>Embryophyta</taxon>
        <taxon>Tracheophyta</taxon>
        <taxon>Spermatophyta</taxon>
        <taxon>Magnoliopsida</taxon>
        <taxon>Liliopsida</taxon>
        <taxon>Poales</taxon>
        <taxon>Poaceae</taxon>
        <taxon>BOP clade</taxon>
        <taxon>Pooideae</taxon>
        <taxon>Poodae</taxon>
        <taxon>Poeae</taxon>
        <taxon>Poeae Chloroplast Group 1 (Aveneae type)</taxon>
        <taxon>Aveninae</taxon>
        <taxon>Avena</taxon>
    </lineage>
</organism>
<protein>
    <submittedName>
        <fullName evidence="1">Uncharacterized protein</fullName>
    </submittedName>
</protein>